<proteinExistence type="predicted"/>
<name>I0I7S0_CALAS</name>
<gene>
    <name evidence="1" type="ordered locus">CLDAP_32680</name>
</gene>
<dbReference type="STRING" id="926550.CLDAP_32680"/>
<evidence type="ECO:0000313" key="1">
    <source>
        <dbReference type="EMBL" id="BAM01308.1"/>
    </source>
</evidence>
<dbReference type="HOGENOM" id="CLU_128081_0_0_0"/>
<dbReference type="eggNOG" id="COG1225">
    <property type="taxonomic scope" value="Bacteria"/>
</dbReference>
<dbReference type="Proteomes" id="UP000007880">
    <property type="component" value="Chromosome"/>
</dbReference>
<sequence>MKDFRTLAADPAYPPLLFFYMGSVAEGETFFAKAWPEARAVSDPSKVFYKAFGLGRGSFKQVFGPEVLACGLRAASKGHIVGKVVGDPWQMPGLFLVQGPDVLWSHDFAHIGDHPDLATLPAIVAEKSVRK</sequence>
<reference evidence="1 2" key="1">
    <citation type="submission" date="2012-02" db="EMBL/GenBank/DDBJ databases">
        <title>Complete genome sequence of Caldilinea aerophila DSM 14535 (= NBRC 102666).</title>
        <authorList>
            <person name="Oguchi A."/>
            <person name="Hosoyama A."/>
            <person name="Sekine M."/>
            <person name="Fukai R."/>
            <person name="Kato Y."/>
            <person name="Nakamura S."/>
            <person name="Hanada S."/>
            <person name="Yamazaki S."/>
            <person name="Fujita N."/>
        </authorList>
    </citation>
    <scope>NUCLEOTIDE SEQUENCE [LARGE SCALE GENOMIC DNA]</scope>
    <source>
        <strain evidence="2">DSM 14535 / JCM 11387 / NBRC 104270 / STL-6-O1</strain>
    </source>
</reference>
<organism evidence="1 2">
    <name type="scientific">Caldilinea aerophila (strain DSM 14535 / JCM 11387 / NBRC 104270 / STL-6-O1)</name>
    <dbReference type="NCBI Taxonomy" id="926550"/>
    <lineage>
        <taxon>Bacteria</taxon>
        <taxon>Bacillati</taxon>
        <taxon>Chloroflexota</taxon>
        <taxon>Caldilineae</taxon>
        <taxon>Caldilineales</taxon>
        <taxon>Caldilineaceae</taxon>
        <taxon>Caldilinea</taxon>
    </lineage>
</organism>
<dbReference type="Pfam" id="PF13911">
    <property type="entry name" value="AhpC-TSA_2"/>
    <property type="match status" value="1"/>
</dbReference>
<keyword evidence="2" id="KW-1185">Reference proteome</keyword>
<dbReference type="KEGG" id="cap:CLDAP_32680"/>
<accession>I0I7S0</accession>
<dbReference type="OrthoDB" id="200319at2"/>
<dbReference type="EMBL" id="AP012337">
    <property type="protein sequence ID" value="BAM01308.1"/>
    <property type="molecule type" value="Genomic_DNA"/>
</dbReference>
<protein>
    <submittedName>
        <fullName evidence="1">Uncharacterized protein</fullName>
    </submittedName>
</protein>
<evidence type="ECO:0000313" key="2">
    <source>
        <dbReference type="Proteomes" id="UP000007880"/>
    </source>
</evidence>
<dbReference type="RefSeq" id="WP_014434534.1">
    <property type="nucleotide sequence ID" value="NC_017079.1"/>
</dbReference>
<dbReference type="AlphaFoldDB" id="I0I7S0"/>
<dbReference type="InterPro" id="IPR032801">
    <property type="entry name" value="PXL2A/B/C"/>
</dbReference>